<protein>
    <submittedName>
        <fullName evidence="2">Uncharacterized protein</fullName>
    </submittedName>
</protein>
<evidence type="ECO:0000313" key="3">
    <source>
        <dbReference type="Proteomes" id="UP000557193"/>
    </source>
</evidence>
<dbReference type="AlphaFoldDB" id="A0A7X0BRQ9"/>
<dbReference type="Proteomes" id="UP000557193">
    <property type="component" value="Unassembled WGS sequence"/>
</dbReference>
<dbReference type="EMBL" id="JACHLL010000003">
    <property type="protein sequence ID" value="MBB6341679.1"/>
    <property type="molecule type" value="Genomic_DNA"/>
</dbReference>
<accession>A0A7X0BRQ9</accession>
<proteinExistence type="predicted"/>
<name>A0A7X0BRQ9_9PSED</name>
<dbReference type="RefSeq" id="WP_184682627.1">
    <property type="nucleotide sequence ID" value="NZ_JACHLL010000003.1"/>
</dbReference>
<evidence type="ECO:0000256" key="1">
    <source>
        <dbReference type="SAM" id="Phobius"/>
    </source>
</evidence>
<sequence>MSKLIKWLVLAVVAVALLIKLSLWWSVRNIMEEAANSLQPFAEITYRGVTSSFDGRVGLEGLQVRVPMARDSVTIEHAQLKFNGLGELLRFKERLEQGKFPEQMAIDLKGIALEVHGPFMQTLYDAPAERSVFTAMSEVSCGKIKHIGTVELLDMGYRTLETDAEFSYRLEPGAQKLTFNLLADTRDMLETRLSMALINVSDNPGDLRMNPPRVSSMTFEMNDNQYLRKVQAFCAGKLGQSEAEYQQTALAKFDAVLRSQRVGLDQPVLDAYARYLKDPQSLRLEINPTEGMAWDGLQFFEAKDVLQMVNPVLLINQESVQPLSFAWVDPGQIREMGALEKVVAEESQSSRENSSQYDFVPVEHLAQYAGKRLQFLTYDGTYYQGILHKVENGRAYLTVQFGAGSAEMFLRLDKIDKVRVNF</sequence>
<feature type="transmembrane region" description="Helical" evidence="1">
    <location>
        <begin position="7"/>
        <end position="27"/>
    </location>
</feature>
<organism evidence="2 3">
    <name type="scientific">Pseudomonas fluvialis</name>
    <dbReference type="NCBI Taxonomy" id="1793966"/>
    <lineage>
        <taxon>Bacteria</taxon>
        <taxon>Pseudomonadati</taxon>
        <taxon>Pseudomonadota</taxon>
        <taxon>Gammaproteobacteria</taxon>
        <taxon>Pseudomonadales</taxon>
        <taxon>Pseudomonadaceae</taxon>
        <taxon>Pseudomonas</taxon>
    </lineage>
</organism>
<gene>
    <name evidence="2" type="ORF">HNP49_001847</name>
</gene>
<keyword evidence="3" id="KW-1185">Reference proteome</keyword>
<keyword evidence="1" id="KW-1133">Transmembrane helix</keyword>
<comment type="caution">
    <text evidence="2">The sequence shown here is derived from an EMBL/GenBank/DDBJ whole genome shotgun (WGS) entry which is preliminary data.</text>
</comment>
<reference evidence="2 3" key="1">
    <citation type="submission" date="2020-08" db="EMBL/GenBank/DDBJ databases">
        <title>Functional genomics of gut bacteria from endangered species of beetles.</title>
        <authorList>
            <person name="Carlos-Shanley C."/>
        </authorList>
    </citation>
    <scope>NUCLEOTIDE SEQUENCE [LARGE SCALE GENOMIC DNA]</scope>
    <source>
        <strain evidence="2 3">S00202</strain>
    </source>
</reference>
<keyword evidence="1" id="KW-0472">Membrane</keyword>
<keyword evidence="1" id="KW-0812">Transmembrane</keyword>
<evidence type="ECO:0000313" key="2">
    <source>
        <dbReference type="EMBL" id="MBB6341679.1"/>
    </source>
</evidence>